<evidence type="ECO:0000313" key="2">
    <source>
        <dbReference type="Proteomes" id="UP000235406"/>
    </source>
</evidence>
<organism evidence="1 2">
    <name type="scientific">Vibrio lentus</name>
    <dbReference type="NCBI Taxonomy" id="136468"/>
    <lineage>
        <taxon>Bacteria</taxon>
        <taxon>Pseudomonadati</taxon>
        <taxon>Pseudomonadota</taxon>
        <taxon>Gammaproteobacteria</taxon>
        <taxon>Vibrionales</taxon>
        <taxon>Vibrionaceae</taxon>
        <taxon>Vibrio</taxon>
    </lineage>
</organism>
<sequence>MTKQTKKLFTEFELIKTNTKDNTFFDYFIKNEYMSSKIKAYVLSTAQLQHNISEKKKKNISVEITYQEIRKFYNFTYANNDRIIEETSKLRNTTFIKSVDFEKKSFSVVVDYELIERNYKSKVKTGFSNVCITLNDLIKYRTDKELFFNIYISYFKKKKDKFINRKFLFNLFDMKNETKEQRKNSKKTLVTMLKKHDFLIKYEDFCFYLKLPEAQEKAAVTAKAEAQPAVAKATENEAQSTESSEKGFNGLSAWQEALKRPEIDFMKESETIFENEKSEEELLNELDF</sequence>
<dbReference type="OrthoDB" id="10014838at2"/>
<dbReference type="Proteomes" id="UP000235406">
    <property type="component" value="Unassembled WGS sequence"/>
</dbReference>
<comment type="caution">
    <text evidence="1">The sequence shown here is derived from an EMBL/GenBank/DDBJ whole genome shotgun (WGS) entry which is preliminary data.</text>
</comment>
<accession>A0A2N7KKK4</accession>
<dbReference type="EMBL" id="MCZK01000021">
    <property type="protein sequence ID" value="PMM76825.1"/>
    <property type="molecule type" value="Genomic_DNA"/>
</dbReference>
<name>A0A2N7KKK4_9VIBR</name>
<protein>
    <recommendedName>
        <fullName evidence="3">Initiator Rep protein domain-containing protein</fullName>
    </recommendedName>
</protein>
<dbReference type="AlphaFoldDB" id="A0A2N7KKK4"/>
<gene>
    <name evidence="1" type="ORF">BCT49_22000</name>
</gene>
<evidence type="ECO:0000313" key="1">
    <source>
        <dbReference type="EMBL" id="PMM76825.1"/>
    </source>
</evidence>
<dbReference type="RefSeq" id="WP_102433945.1">
    <property type="nucleotide sequence ID" value="NZ_CAWNVI010000021.1"/>
</dbReference>
<proteinExistence type="predicted"/>
<reference evidence="2" key="1">
    <citation type="submission" date="2016-07" db="EMBL/GenBank/DDBJ databases">
        <title>Nontailed viruses are major unrecognized killers of bacteria in the ocean.</title>
        <authorList>
            <person name="Kauffman K."/>
            <person name="Hussain F."/>
            <person name="Yang J."/>
            <person name="Arevalo P."/>
            <person name="Brown J."/>
            <person name="Cutler M."/>
            <person name="Kelly L."/>
            <person name="Polz M.F."/>
        </authorList>
    </citation>
    <scope>NUCLEOTIDE SEQUENCE [LARGE SCALE GENOMIC DNA]</scope>
    <source>
        <strain evidence="2">10N.261.46.F8</strain>
    </source>
</reference>
<evidence type="ECO:0008006" key="3">
    <source>
        <dbReference type="Google" id="ProtNLM"/>
    </source>
</evidence>